<accession>A0A379W016</accession>
<evidence type="ECO:0000313" key="1">
    <source>
        <dbReference type="EMBL" id="SUH12448.1"/>
    </source>
</evidence>
<name>A0A379W016_SALET</name>
<sequence length="104" mass="12057">MLYPHRLSLSEKQFAFDSPLRPRACTHTVPFFIGRRTALHTTTTEAFCWRNLAENICWYRLPATIELIHIVERQQRPYAVSTNGSLVMIITVTDNQVTMLNTHP</sequence>
<proteinExistence type="predicted"/>
<gene>
    <name evidence="1" type="ORF">NCTC8258_00053</name>
</gene>
<organism evidence="1 2">
    <name type="scientific">Salmonella enterica I</name>
    <dbReference type="NCBI Taxonomy" id="59201"/>
    <lineage>
        <taxon>Bacteria</taxon>
        <taxon>Pseudomonadati</taxon>
        <taxon>Pseudomonadota</taxon>
        <taxon>Gammaproteobacteria</taxon>
        <taxon>Enterobacterales</taxon>
        <taxon>Enterobacteriaceae</taxon>
        <taxon>Salmonella</taxon>
    </lineage>
</organism>
<dbReference type="AlphaFoldDB" id="A0A379W016"/>
<protein>
    <submittedName>
        <fullName evidence="1">Uncharacterized protein</fullName>
    </submittedName>
</protein>
<dbReference type="EMBL" id="UGXS01000002">
    <property type="protein sequence ID" value="SUH12448.1"/>
    <property type="molecule type" value="Genomic_DNA"/>
</dbReference>
<evidence type="ECO:0000313" key="2">
    <source>
        <dbReference type="Proteomes" id="UP000255509"/>
    </source>
</evidence>
<dbReference type="Proteomes" id="UP000255509">
    <property type="component" value="Unassembled WGS sequence"/>
</dbReference>
<reference evidence="1 2" key="1">
    <citation type="submission" date="2018-06" db="EMBL/GenBank/DDBJ databases">
        <authorList>
            <consortium name="Pathogen Informatics"/>
            <person name="Doyle S."/>
        </authorList>
    </citation>
    <scope>NUCLEOTIDE SEQUENCE [LARGE SCALE GENOMIC DNA]</scope>
    <source>
        <strain evidence="1 2">NCTC8258</strain>
    </source>
</reference>